<evidence type="ECO:0000256" key="1">
    <source>
        <dbReference type="ARBA" id="ARBA00001917"/>
    </source>
</evidence>
<dbReference type="Gene3D" id="3.20.20.70">
    <property type="entry name" value="Aldolase class I"/>
    <property type="match status" value="1"/>
</dbReference>
<dbReference type="GO" id="GO:0006207">
    <property type="term" value="P:'de novo' pyrimidine nucleobase biosynthetic process"/>
    <property type="evidence" value="ECO:0007669"/>
    <property type="project" value="InterPro"/>
</dbReference>
<evidence type="ECO:0000256" key="5">
    <source>
        <dbReference type="ARBA" id="ARBA00022643"/>
    </source>
</evidence>
<dbReference type="PROSITE" id="PS00912">
    <property type="entry name" value="DHODEHASE_2"/>
    <property type="match status" value="1"/>
</dbReference>
<evidence type="ECO:0000313" key="11">
    <source>
        <dbReference type="Proteomes" id="UP000655366"/>
    </source>
</evidence>
<name>A0A931CFW8_9MICC</name>
<dbReference type="Pfam" id="PF03060">
    <property type="entry name" value="NMO"/>
    <property type="match status" value="1"/>
</dbReference>
<dbReference type="InterPro" id="IPR004136">
    <property type="entry name" value="NMO"/>
</dbReference>
<sequence length="358" mass="37007">MFTINDLRIPLLAAPMAGGPSTAALVAAAAQAGGLGMLAAGYKTVTAMANEIEVARELSCNRLGVNLFVPAAMPGSAGSSPAGGADRAARVAEYGHVLEAEAQRYAVTLPTPDPADTDGYTEKIAYLLRYPVPLVSFTFGLPQPEIVERLHDVGTHLTLTVTDAAEARAAVARGADSLCVQGPDAGGHRGTHAADRSPGRQSLTALLTELAQLTVLPLIAAGGVGSGADVRKLVAAGASAVQLGTLLLRTPESGAQQTHKDALASGEYTGTSVTRAFSGRAARGLTNRFIREHDGQAPAAYPEVNQLTRPLRAAAARAGDPDGLALWAGTGFRHSRAEPAQRVITELWRDAYPQQPAT</sequence>
<keyword evidence="4" id="KW-0285">Flavoprotein</keyword>
<comment type="catalytic activity">
    <reaction evidence="9">
        <text>3 propionate 3-nitronate + 3 O2 + H2O = 3 3-oxopropanoate + 2 nitrate + nitrite + H2O2 + 3 H(+)</text>
        <dbReference type="Rhea" id="RHEA:57332"/>
        <dbReference type="ChEBI" id="CHEBI:15377"/>
        <dbReference type="ChEBI" id="CHEBI:15378"/>
        <dbReference type="ChEBI" id="CHEBI:15379"/>
        <dbReference type="ChEBI" id="CHEBI:16240"/>
        <dbReference type="ChEBI" id="CHEBI:16301"/>
        <dbReference type="ChEBI" id="CHEBI:17632"/>
        <dbReference type="ChEBI" id="CHEBI:33190"/>
        <dbReference type="ChEBI" id="CHEBI:136067"/>
    </reaction>
</comment>
<dbReference type="GO" id="GO:0009636">
    <property type="term" value="P:response to toxic substance"/>
    <property type="evidence" value="ECO:0007669"/>
    <property type="project" value="UniProtKB-KW"/>
</dbReference>
<keyword evidence="5" id="KW-0288">FMN</keyword>
<proteinExistence type="inferred from homology"/>
<evidence type="ECO:0000256" key="9">
    <source>
        <dbReference type="ARBA" id="ARBA00049401"/>
    </source>
</evidence>
<evidence type="ECO:0000256" key="7">
    <source>
        <dbReference type="ARBA" id="ARBA00023033"/>
    </source>
</evidence>
<gene>
    <name evidence="10" type="ORF">IV500_00080</name>
</gene>
<dbReference type="InterPro" id="IPR001295">
    <property type="entry name" value="Dihydroorotate_DH_CS"/>
</dbReference>
<evidence type="ECO:0000313" key="10">
    <source>
        <dbReference type="EMBL" id="MBG0737842.1"/>
    </source>
</evidence>
<comment type="similarity">
    <text evidence="2">Belongs to the nitronate monooxygenase family. NMO class I subfamily.</text>
</comment>
<keyword evidence="6" id="KW-0560">Oxidoreductase</keyword>
<keyword evidence="11" id="KW-1185">Reference proteome</keyword>
<accession>A0A931CFW8</accession>
<dbReference type="GO" id="GO:0016627">
    <property type="term" value="F:oxidoreductase activity, acting on the CH-CH group of donors"/>
    <property type="evidence" value="ECO:0007669"/>
    <property type="project" value="InterPro"/>
</dbReference>
<organism evidence="10 11">
    <name type="scientific">Arthrobacter terrae</name>
    <dbReference type="NCBI Taxonomy" id="2935737"/>
    <lineage>
        <taxon>Bacteria</taxon>
        <taxon>Bacillati</taxon>
        <taxon>Actinomycetota</taxon>
        <taxon>Actinomycetes</taxon>
        <taxon>Micrococcales</taxon>
        <taxon>Micrococcaceae</taxon>
        <taxon>Arthrobacter</taxon>
    </lineage>
</organism>
<comment type="caution">
    <text evidence="10">The sequence shown here is derived from an EMBL/GenBank/DDBJ whole genome shotgun (WGS) entry which is preliminary data.</text>
</comment>
<keyword evidence="3" id="KW-0216">Detoxification</keyword>
<dbReference type="InterPro" id="IPR013785">
    <property type="entry name" value="Aldolase_TIM"/>
</dbReference>
<evidence type="ECO:0000256" key="4">
    <source>
        <dbReference type="ARBA" id="ARBA00022630"/>
    </source>
</evidence>
<comment type="cofactor">
    <cofactor evidence="1">
        <name>FMN</name>
        <dbReference type="ChEBI" id="CHEBI:58210"/>
    </cofactor>
</comment>
<evidence type="ECO:0000256" key="2">
    <source>
        <dbReference type="ARBA" id="ARBA00009881"/>
    </source>
</evidence>
<dbReference type="Proteomes" id="UP000655366">
    <property type="component" value="Unassembled WGS sequence"/>
</dbReference>
<dbReference type="AlphaFoldDB" id="A0A931CFW8"/>
<evidence type="ECO:0000256" key="6">
    <source>
        <dbReference type="ARBA" id="ARBA00023002"/>
    </source>
</evidence>
<keyword evidence="7 10" id="KW-0503">Monooxygenase</keyword>
<dbReference type="CDD" id="cd04730">
    <property type="entry name" value="NPD_like"/>
    <property type="match status" value="1"/>
</dbReference>
<dbReference type="PANTHER" id="PTHR42747">
    <property type="entry name" value="NITRONATE MONOOXYGENASE-RELATED"/>
    <property type="match status" value="1"/>
</dbReference>
<dbReference type="EMBL" id="JADNYM010000001">
    <property type="protein sequence ID" value="MBG0737842.1"/>
    <property type="molecule type" value="Genomic_DNA"/>
</dbReference>
<dbReference type="RefSeq" id="WP_196394800.1">
    <property type="nucleotide sequence ID" value="NZ_JADNYM010000001.1"/>
</dbReference>
<evidence type="ECO:0000256" key="3">
    <source>
        <dbReference type="ARBA" id="ARBA00022575"/>
    </source>
</evidence>
<evidence type="ECO:0000256" key="8">
    <source>
        <dbReference type="ARBA" id="ARBA00031155"/>
    </source>
</evidence>
<protein>
    <recommendedName>
        <fullName evidence="8">Propionate 3-nitronate monooxygenase</fullName>
    </recommendedName>
</protein>
<dbReference type="GO" id="GO:0018580">
    <property type="term" value="F:nitronate monooxygenase activity"/>
    <property type="evidence" value="ECO:0007669"/>
    <property type="project" value="InterPro"/>
</dbReference>
<dbReference type="PANTHER" id="PTHR42747:SF3">
    <property type="entry name" value="NITRONATE MONOOXYGENASE-RELATED"/>
    <property type="match status" value="1"/>
</dbReference>
<dbReference type="SUPFAM" id="SSF51412">
    <property type="entry name" value="Inosine monophosphate dehydrogenase (IMPDH)"/>
    <property type="match status" value="1"/>
</dbReference>
<reference evidence="10 11" key="1">
    <citation type="submission" date="2020-11" db="EMBL/GenBank/DDBJ databases">
        <title>Arthrobacter antarcticus sp. nov., isolated from Antarctic Soil.</title>
        <authorList>
            <person name="Li J."/>
        </authorList>
    </citation>
    <scope>NUCLEOTIDE SEQUENCE [LARGE SCALE GENOMIC DNA]</scope>
    <source>
        <strain evidence="10 11">Z1-20</strain>
    </source>
</reference>